<accession>A0ABR2WCN6</accession>
<gene>
    <name evidence="1" type="ORF">K7432_018017</name>
</gene>
<organism evidence="1 2">
    <name type="scientific">Basidiobolus ranarum</name>
    <dbReference type="NCBI Taxonomy" id="34480"/>
    <lineage>
        <taxon>Eukaryota</taxon>
        <taxon>Fungi</taxon>
        <taxon>Fungi incertae sedis</taxon>
        <taxon>Zoopagomycota</taxon>
        <taxon>Entomophthoromycotina</taxon>
        <taxon>Basidiobolomycetes</taxon>
        <taxon>Basidiobolales</taxon>
        <taxon>Basidiobolaceae</taxon>
        <taxon>Basidiobolus</taxon>
    </lineage>
</organism>
<evidence type="ECO:0008006" key="3">
    <source>
        <dbReference type="Google" id="ProtNLM"/>
    </source>
</evidence>
<dbReference type="EMBL" id="JASJQH010004863">
    <property type="protein sequence ID" value="KAK9752641.1"/>
    <property type="molecule type" value="Genomic_DNA"/>
</dbReference>
<evidence type="ECO:0000313" key="2">
    <source>
        <dbReference type="Proteomes" id="UP001479436"/>
    </source>
</evidence>
<proteinExistence type="predicted"/>
<keyword evidence="2" id="KW-1185">Reference proteome</keyword>
<dbReference type="Proteomes" id="UP001479436">
    <property type="component" value="Unassembled WGS sequence"/>
</dbReference>
<protein>
    <recommendedName>
        <fullName evidence="3">Knr4/Smi1-like domain-containing protein</fullName>
    </recommendedName>
</protein>
<comment type="caution">
    <text evidence="1">The sequence shown here is derived from an EMBL/GenBank/DDBJ whole genome shotgun (WGS) entry which is preliminary data.</text>
</comment>
<name>A0ABR2WCN6_9FUNG</name>
<sequence length="176" mass="20168">MSNVLEEMNSLASQFKANDQPATDQDFTAFVSEMSGYGVSNPAIPDHLKTLWKIASEWHLIEDNYNVFGFNIYGPKNIVQVTKNVFGDEDIRKEWATDNGNESCGGTDWLCLAGYDEYNYIFMNFNKQSDLFGSTRHMVNNCNEDNDLTKPPFSNFIEYVKGHIENFKENSEEEDL</sequence>
<evidence type="ECO:0000313" key="1">
    <source>
        <dbReference type="EMBL" id="KAK9752641.1"/>
    </source>
</evidence>
<reference evidence="1 2" key="1">
    <citation type="submission" date="2023-04" db="EMBL/GenBank/DDBJ databases">
        <title>Genome of Basidiobolus ranarum AG-B5.</title>
        <authorList>
            <person name="Stajich J.E."/>
            <person name="Carter-House D."/>
            <person name="Gryganskyi A."/>
        </authorList>
    </citation>
    <scope>NUCLEOTIDE SEQUENCE [LARGE SCALE GENOMIC DNA]</scope>
    <source>
        <strain evidence="1 2">AG-B5</strain>
    </source>
</reference>